<keyword evidence="4" id="KW-1185">Reference proteome</keyword>
<evidence type="ECO:0000313" key="4">
    <source>
        <dbReference type="Proteomes" id="UP000038009"/>
    </source>
</evidence>
<feature type="transmembrane region" description="Helical" evidence="2">
    <location>
        <begin position="68"/>
        <end position="87"/>
    </location>
</feature>
<dbReference type="VEuPathDB" id="TriTrypDB:Lsey_0054_0100"/>
<feature type="compositionally biased region" description="Low complexity" evidence="1">
    <location>
        <begin position="314"/>
        <end position="324"/>
    </location>
</feature>
<dbReference type="OrthoDB" id="266212at2759"/>
<keyword evidence="2" id="KW-0812">Transmembrane</keyword>
<evidence type="ECO:0000256" key="2">
    <source>
        <dbReference type="SAM" id="Phobius"/>
    </source>
</evidence>
<gene>
    <name evidence="3" type="ORF">ABL78_2572</name>
</gene>
<feature type="region of interest" description="Disordered" evidence="1">
    <location>
        <begin position="285"/>
        <end position="334"/>
    </location>
</feature>
<protein>
    <submittedName>
        <fullName evidence="3">Uncharacterized protein</fullName>
    </submittedName>
</protein>
<keyword evidence="2" id="KW-0472">Membrane</keyword>
<evidence type="ECO:0000313" key="3">
    <source>
        <dbReference type="EMBL" id="KPI88333.1"/>
    </source>
</evidence>
<evidence type="ECO:0000256" key="1">
    <source>
        <dbReference type="SAM" id="MobiDB-lite"/>
    </source>
</evidence>
<dbReference type="EMBL" id="LJSK01000054">
    <property type="protein sequence ID" value="KPI88333.1"/>
    <property type="molecule type" value="Genomic_DNA"/>
</dbReference>
<feature type="transmembrane region" description="Helical" evidence="2">
    <location>
        <begin position="94"/>
        <end position="114"/>
    </location>
</feature>
<feature type="transmembrane region" description="Helical" evidence="2">
    <location>
        <begin position="12"/>
        <end position="30"/>
    </location>
</feature>
<proteinExistence type="predicted"/>
<feature type="compositionally biased region" description="Low complexity" evidence="1">
    <location>
        <begin position="285"/>
        <end position="294"/>
    </location>
</feature>
<name>A0A0N1PE40_LEPSE</name>
<keyword evidence="2" id="KW-1133">Transmembrane helix</keyword>
<organism evidence="3 4">
    <name type="scientific">Leptomonas seymouri</name>
    <dbReference type="NCBI Taxonomy" id="5684"/>
    <lineage>
        <taxon>Eukaryota</taxon>
        <taxon>Discoba</taxon>
        <taxon>Euglenozoa</taxon>
        <taxon>Kinetoplastea</taxon>
        <taxon>Metakinetoplastina</taxon>
        <taxon>Trypanosomatida</taxon>
        <taxon>Trypanosomatidae</taxon>
        <taxon>Leishmaniinae</taxon>
        <taxon>Leptomonas</taxon>
    </lineage>
</organism>
<reference evidence="3 4" key="1">
    <citation type="journal article" date="2015" name="PLoS Pathog.">
        <title>Leptomonas seymouri: Adaptations to the Dixenous Life Cycle Analyzed by Genome Sequencing, Transcriptome Profiling and Co-infection with Leishmania donovani.</title>
        <authorList>
            <person name="Kraeva N."/>
            <person name="Butenko A."/>
            <person name="Hlavacova J."/>
            <person name="Kostygov A."/>
            <person name="Myskova J."/>
            <person name="Grybchuk D."/>
            <person name="Lestinova T."/>
            <person name="Votypka J."/>
            <person name="Volf P."/>
            <person name="Opperdoes F."/>
            <person name="Flegontov P."/>
            <person name="Lukes J."/>
            <person name="Yurchenko V."/>
        </authorList>
    </citation>
    <scope>NUCLEOTIDE SEQUENCE [LARGE SCALE GENOMIC DNA]</scope>
    <source>
        <strain evidence="3 4">ATCC 30220</strain>
    </source>
</reference>
<dbReference type="Proteomes" id="UP000038009">
    <property type="component" value="Unassembled WGS sequence"/>
</dbReference>
<sequence length="334" mass="34933">MQGSNAAFCRRCLMAYTTLLVALTGFYLFVNWGVHRDYVAVRGDMLTHASGAGDIEGAAFAESGGAEYLLVLLYFSFHVVVLGLLLAGRQRSTVMGVACALLLACSMMYVLFYGCLILQAKLEQHQSLPGAGGVPLQKPHKAAPYKLTAQDIDRTIASVSAGAEAVVDAAPRGQDQDTCQGSGGMHSGEALSYSDMGWTVIETLVDVLAAIVAGPEEGEPGVQRYYSDGMPVAPTPPFASIRRTSLLAISAIGFVLSLWGVITFDLSPLGVALAPNSRLTASALSQLSPSSSPAETAALSRGQGRSDERRRARAAAAPPEASPGHTATGAKKNQ</sequence>
<accession>A0A0N1PE40</accession>
<dbReference type="OMA" id="VYLWSKW"/>
<comment type="caution">
    <text evidence="3">The sequence shown here is derived from an EMBL/GenBank/DDBJ whole genome shotgun (WGS) entry which is preliminary data.</text>
</comment>
<dbReference type="AlphaFoldDB" id="A0A0N1PE40"/>